<feature type="compositionally biased region" description="Basic and acidic residues" evidence="4">
    <location>
        <begin position="336"/>
        <end position="353"/>
    </location>
</feature>
<feature type="domain" description="Agenet" evidence="5">
    <location>
        <begin position="262"/>
        <end position="318"/>
    </location>
</feature>
<keyword evidence="3" id="KW-0175">Coiled coil</keyword>
<evidence type="ECO:0000259" key="5">
    <source>
        <dbReference type="SMART" id="SM00743"/>
    </source>
</evidence>
<organism evidence="6 7">
    <name type="scientific">Penstemon smallii</name>
    <dbReference type="NCBI Taxonomy" id="265156"/>
    <lineage>
        <taxon>Eukaryota</taxon>
        <taxon>Viridiplantae</taxon>
        <taxon>Streptophyta</taxon>
        <taxon>Embryophyta</taxon>
        <taxon>Tracheophyta</taxon>
        <taxon>Spermatophyta</taxon>
        <taxon>Magnoliopsida</taxon>
        <taxon>eudicotyledons</taxon>
        <taxon>Gunneridae</taxon>
        <taxon>Pentapetalae</taxon>
        <taxon>asterids</taxon>
        <taxon>lamiids</taxon>
        <taxon>Lamiales</taxon>
        <taxon>Plantaginaceae</taxon>
        <taxon>Cheloneae</taxon>
        <taxon>Penstemon</taxon>
    </lineage>
</organism>
<accession>A0ABD3ST05</accession>
<evidence type="ECO:0000256" key="3">
    <source>
        <dbReference type="SAM" id="Coils"/>
    </source>
</evidence>
<dbReference type="PANTHER" id="PTHR31917">
    <property type="entry name" value="AGENET DOMAIN-CONTAINING PROTEIN-RELATED"/>
    <property type="match status" value="1"/>
</dbReference>
<feature type="compositionally biased region" description="Polar residues" evidence="4">
    <location>
        <begin position="386"/>
        <end position="398"/>
    </location>
</feature>
<keyword evidence="2" id="KW-0341">Growth regulation</keyword>
<keyword evidence="1" id="KW-0813">Transport</keyword>
<dbReference type="PANTHER" id="PTHR31917:SF147">
    <property type="entry name" value="AGENET DOMAIN-CONTAINING PROTEIN"/>
    <property type="match status" value="1"/>
</dbReference>
<evidence type="ECO:0000313" key="7">
    <source>
        <dbReference type="Proteomes" id="UP001634393"/>
    </source>
</evidence>
<feature type="region of interest" description="Disordered" evidence="4">
    <location>
        <begin position="336"/>
        <end position="438"/>
    </location>
</feature>
<sequence length="950" mass="107049">MDGASTQLQHLKPHQRGPISSLHHHHHYYQRRRKRQLHFTKGSLVEVQTDEEEFKGVYFLATVIFSSSSPIPKNKGAKKKSQKLYVEYHNLLAREDSLALLREYVDISFVRPAPPPQELVTGFEPNDVVDAFYKDGWWTGVVKKPVLYEGGEKRFIVTFQYPPDELEFGIAELRVHWDWFNRSWFRLEKQSVAASMFDVGRKAEVSFDREDCLDAWFLATIHEDLGNGAFLVESSIGSEEQSHRVTVDSLHIRPRPPPLKPKTFVLLEKVDANVDSGWWCGVITKELEGNKYNVYFKHRKLEKEFHESELRPHMEWKDGKWFTSQLSQDVMIPPSEDVKHENYTPENVNHKEVAVPVNNSRDSKDTDVNTLSSLNSRKDHLPKSDPVNQKPSQVTTYLTKRRQSVSDTQAAVSKPLKKQKEGDIVGASEQGTRDGSIKEMLNGSPSPVPVNIMTGSATQTATADQSSADPSWGKKIRTQRKVATQNGGDKVNSKSSSVKMSTQILQGENTQVDVGDAARIIADDVQNENAIKENELLFIIGLPCTEMGCPEVERSRDKRGHPSNCMENVKLVTGTKQQLNDSAIQILKESKPSAVAEKFNVKRKRGRPRKNPIASPQTPLTGNVENGDVSDALSIQNSDPLIAYKTKLANGKSNPRNKKGSKRKRTSANKKVVRQSIRVQQKHSSNKGSRQITVEKFAPEVEGKSLASIMEQCTRSSQNLKSDVIQVQVVEDNEKQAEALEQPSALIDIDSVEASEKQGLPFVKNTSLWKTIESMEVFKKIPQTPHFQPLKSFTETSREGLAIGYMVTYSSIVEKASKLQLSDAEGIPSEILEIVADLERHGFDVSFIRDRITRYLAVKGKQRKLVDEANELKSQIVVQNSDKSRIEEEICEINEQMQKLKEKLSLAELAKEMKDSEIDVLQAKLLETEESIKNLKLEFGEEAASSSMLL</sequence>
<protein>
    <recommendedName>
        <fullName evidence="5">Agenet domain-containing protein</fullName>
    </recommendedName>
</protein>
<feature type="region of interest" description="Disordered" evidence="4">
    <location>
        <begin position="648"/>
        <end position="690"/>
    </location>
</feature>
<dbReference type="SMART" id="SM00743">
    <property type="entry name" value="Agenet"/>
    <property type="match status" value="4"/>
</dbReference>
<feature type="domain" description="Agenet" evidence="5">
    <location>
        <begin position="37"/>
        <end position="118"/>
    </location>
</feature>
<dbReference type="Pfam" id="PF05641">
    <property type="entry name" value="Agenet"/>
    <property type="match status" value="3"/>
</dbReference>
<evidence type="ECO:0000313" key="6">
    <source>
        <dbReference type="EMBL" id="KAL3827749.1"/>
    </source>
</evidence>
<feature type="region of interest" description="Disordered" evidence="4">
    <location>
        <begin position="601"/>
        <end position="629"/>
    </location>
</feature>
<feature type="region of interest" description="Disordered" evidence="4">
    <location>
        <begin position="1"/>
        <end position="27"/>
    </location>
</feature>
<gene>
    <name evidence="6" type="ORF">ACJIZ3_016551</name>
</gene>
<evidence type="ECO:0000256" key="2">
    <source>
        <dbReference type="ARBA" id="ARBA00022604"/>
    </source>
</evidence>
<keyword evidence="7" id="KW-1185">Reference proteome</keyword>
<evidence type="ECO:0000256" key="1">
    <source>
        <dbReference type="ARBA" id="ARBA00022448"/>
    </source>
</evidence>
<reference evidence="6 7" key="1">
    <citation type="submission" date="2024-12" db="EMBL/GenBank/DDBJ databases">
        <title>The unique morphological basis and parallel evolutionary history of personate flowers in Penstemon.</title>
        <authorList>
            <person name="Depatie T.H."/>
            <person name="Wessinger C.A."/>
        </authorList>
    </citation>
    <scope>NUCLEOTIDE SEQUENCE [LARGE SCALE GENOMIC DNA]</scope>
    <source>
        <strain evidence="6">WTNN_2</strain>
        <tissue evidence="6">Leaf</tissue>
    </source>
</reference>
<feature type="compositionally biased region" description="Polar residues" evidence="4">
    <location>
        <begin position="614"/>
        <end position="624"/>
    </location>
</feature>
<feature type="compositionally biased region" description="Low complexity" evidence="4">
    <location>
        <begin position="458"/>
        <end position="469"/>
    </location>
</feature>
<dbReference type="InterPro" id="IPR008395">
    <property type="entry name" value="Agenet-like_dom"/>
</dbReference>
<feature type="coiled-coil region" evidence="3">
    <location>
        <begin position="869"/>
        <end position="938"/>
    </location>
</feature>
<name>A0ABD3ST05_9LAMI</name>
<feature type="compositionally biased region" description="Basic residues" evidence="4">
    <location>
        <begin position="655"/>
        <end position="673"/>
    </location>
</feature>
<dbReference type="EMBL" id="JBJXBP010000005">
    <property type="protein sequence ID" value="KAL3827749.1"/>
    <property type="molecule type" value="Genomic_DNA"/>
</dbReference>
<dbReference type="CDD" id="cd20405">
    <property type="entry name" value="Tudor_Agenet_AtDUF_rpt1_3"/>
    <property type="match status" value="1"/>
</dbReference>
<dbReference type="InterPro" id="IPR014002">
    <property type="entry name" value="Agenet_dom_plant"/>
</dbReference>
<feature type="compositionally biased region" description="Basic residues" evidence="4">
    <location>
        <begin position="601"/>
        <end position="610"/>
    </location>
</feature>
<feature type="domain" description="Agenet" evidence="5">
    <location>
        <begin position="121"/>
        <end position="181"/>
    </location>
</feature>
<feature type="region of interest" description="Disordered" evidence="4">
    <location>
        <begin position="458"/>
        <end position="497"/>
    </location>
</feature>
<dbReference type="Pfam" id="PF05266">
    <property type="entry name" value="DUF724"/>
    <property type="match status" value="1"/>
</dbReference>
<dbReference type="InterPro" id="IPR007930">
    <property type="entry name" value="DUF724"/>
</dbReference>
<comment type="caution">
    <text evidence="6">The sequence shown here is derived from an EMBL/GenBank/DDBJ whole genome shotgun (WGS) entry which is preliminary data.</text>
</comment>
<feature type="domain" description="Agenet" evidence="5">
    <location>
        <begin position="195"/>
        <end position="260"/>
    </location>
</feature>
<dbReference type="CDD" id="cd20406">
    <property type="entry name" value="Tudor_Agenet_AtDUF_rpt2_4"/>
    <property type="match status" value="2"/>
</dbReference>
<evidence type="ECO:0000256" key="4">
    <source>
        <dbReference type="SAM" id="MobiDB-lite"/>
    </source>
</evidence>
<dbReference type="Proteomes" id="UP001634393">
    <property type="component" value="Unassembled WGS sequence"/>
</dbReference>
<dbReference type="AlphaFoldDB" id="A0ABD3ST05"/>
<proteinExistence type="predicted"/>